<dbReference type="Proteomes" id="UP000221165">
    <property type="component" value="Unassembled WGS sequence"/>
</dbReference>
<dbReference type="EMBL" id="MIGC01006753">
    <property type="protein sequence ID" value="PHJ16028.1"/>
    <property type="molecule type" value="Genomic_DNA"/>
</dbReference>
<dbReference type="VEuPathDB" id="ToxoDB:CSUI_010159"/>
<reference evidence="1 2" key="1">
    <citation type="journal article" date="2017" name="Int. J. Parasitol.">
        <title>The genome of the protozoan parasite Cystoisospora suis and a reverse vaccinology approach to identify vaccine candidates.</title>
        <authorList>
            <person name="Palmieri N."/>
            <person name="Shrestha A."/>
            <person name="Ruttkowski B."/>
            <person name="Beck T."/>
            <person name="Vogl C."/>
            <person name="Tomley F."/>
            <person name="Blake D.P."/>
            <person name="Joachim A."/>
        </authorList>
    </citation>
    <scope>NUCLEOTIDE SEQUENCE [LARGE SCALE GENOMIC DNA]</scope>
    <source>
        <strain evidence="1 2">Wien I</strain>
    </source>
</reference>
<dbReference type="GeneID" id="94433475"/>
<evidence type="ECO:0000313" key="2">
    <source>
        <dbReference type="Proteomes" id="UP000221165"/>
    </source>
</evidence>
<dbReference type="RefSeq" id="XP_067917760.1">
    <property type="nucleotide sequence ID" value="XM_068070264.1"/>
</dbReference>
<dbReference type="GO" id="GO:0016740">
    <property type="term" value="F:transferase activity"/>
    <property type="evidence" value="ECO:0007669"/>
    <property type="project" value="UniProtKB-KW"/>
</dbReference>
<dbReference type="Gene3D" id="1.25.40.120">
    <property type="entry name" value="Protein prenylyltransferase"/>
    <property type="match status" value="1"/>
</dbReference>
<gene>
    <name evidence="1" type="ORF">CSUI_010159</name>
</gene>
<keyword evidence="1" id="KW-0808">Transferase</keyword>
<dbReference type="AlphaFoldDB" id="A0A2C6KHA0"/>
<feature type="non-terminal residue" evidence="1">
    <location>
        <position position="60"/>
    </location>
</feature>
<sequence length="60" mass="7065">RALFDELHDLYQSGEREKISVLFLDKTSRAFEINSGNYTAWMIRRRCLLANPLYLDTAEL</sequence>
<keyword evidence="2" id="KW-1185">Reference proteome</keyword>
<comment type="caution">
    <text evidence="1">The sequence shown here is derived from an EMBL/GenBank/DDBJ whole genome shotgun (WGS) entry which is preliminary data.</text>
</comment>
<dbReference type="SUPFAM" id="SSF48439">
    <property type="entry name" value="Protein prenylyltransferase"/>
    <property type="match status" value="1"/>
</dbReference>
<protein>
    <submittedName>
        <fullName evidence="1">Protein farnesyltransferase alpha subunit</fullName>
    </submittedName>
</protein>
<organism evidence="1 2">
    <name type="scientific">Cystoisospora suis</name>
    <dbReference type="NCBI Taxonomy" id="483139"/>
    <lineage>
        <taxon>Eukaryota</taxon>
        <taxon>Sar</taxon>
        <taxon>Alveolata</taxon>
        <taxon>Apicomplexa</taxon>
        <taxon>Conoidasida</taxon>
        <taxon>Coccidia</taxon>
        <taxon>Eucoccidiorida</taxon>
        <taxon>Eimeriorina</taxon>
        <taxon>Sarcocystidae</taxon>
        <taxon>Cystoisospora</taxon>
    </lineage>
</organism>
<accession>A0A2C6KHA0</accession>
<proteinExistence type="predicted"/>
<evidence type="ECO:0000313" key="1">
    <source>
        <dbReference type="EMBL" id="PHJ16028.1"/>
    </source>
</evidence>
<feature type="non-terminal residue" evidence="1">
    <location>
        <position position="1"/>
    </location>
</feature>
<name>A0A2C6KHA0_9APIC</name>